<feature type="coiled-coil region" evidence="4">
    <location>
        <begin position="355"/>
        <end position="533"/>
    </location>
</feature>
<evidence type="ECO:0000256" key="3">
    <source>
        <dbReference type="ARBA" id="ARBA00013368"/>
    </source>
</evidence>
<comment type="similarity">
    <text evidence="1">Belongs to the SMC family. SbcC subfamily.</text>
</comment>
<dbReference type="Gene3D" id="3.40.50.300">
    <property type="entry name" value="P-loop containing nucleotide triphosphate hydrolases"/>
    <property type="match status" value="2"/>
</dbReference>
<feature type="coiled-coil region" evidence="4">
    <location>
        <begin position="562"/>
        <end position="596"/>
    </location>
</feature>
<sequence>MRWIIREKKPFLLLLTKFRNKKGTNSMRAIQLTIEAFGPYSDRQVVDFTQLGQETVFLITGPTGAGKTSIFDAMVYALYGRASGSDRDQDTLRSHFAEEDQQTEVQFRFELKQNMYEVKRTPRQLKKKEKGEGFTEQPPKAELYRIKEGEHELLASKIREVNESIENMLHLDYEQFRKMIMIPQGEFRRLISENSKEREEILQKIFQTYVYEQMTDRLKEESRELKNVIESIEAREQEELNRLDWDEETRDSLSSSSDVLTKLQQDIESDERHHHHNREMIEKERNTLTSARETFYEKKQLKQSFQKLVQQEQEVKQLEKQKPEMEKVEQEIGAAIKASRVKPYEEQVVQRKEEKKKQQDQLFQKEKALQSLNERYQQTKKDYESAISKEDELESLNLTIQQKKKDYEKLEHFKTLQEDEKSLKKSKEQVEASVKKLEEQMKELNEKWQNLSKETADSQGLTKRYYEVENQEKEYKNRLEQLQNLINEEKKIQTMIQSYHQSKKRLEDAKKDIERSKANLKQLEQTNQQNQAVRLASHLKNGEACPVCGSLEHPDKATTHKTPISDEELERASKQLEEAEEKHSKEQESYIQIKSDGQTQRQITDQLSNDLVEHLKEDLIDNNTRQEQFQFWQEKQKTLRLEKESLSRQIQQIEGARKEMDEVSQMISKVSETLESSRKQLSSQHDQWLTASTKRAQIEEEVSGMTADIESFKRELSNMEEEYLKKQKALKETTEAYQKEREQKQKLETEIEGQKSFLQETDHHVQAATESFEKFLIEMGFHSVEDYTHAKMDTHIVEQKQKEVENFHSSYKSLLEGYETLKKQLDHEVEPDLSYYEEQVTYSEKRLQQLNESQQVLHLKIKEQKRIHSKLQDLLDEKLKSEQRYYYIGELSQLARGDNSYKLSFERYVLSAFLDEIILQANLRLDAMTEHRYQLERSKERAKGGAQSGLDLEVLDHYTGQKRSVKTLSGGEGFKAALSLALGMADVVQAHAGGVQLDTLFIDEGFGTLDEVSLEQAIDCLKDLQKGNRMLGIISHVPQLKQEIPAKLQILPSPKGSTCQFIFH</sequence>
<dbReference type="InterPro" id="IPR038729">
    <property type="entry name" value="Rad50/SbcC_AAA"/>
</dbReference>
<name>A0ABY8UUZ8_9BACI</name>
<dbReference type="EMBL" id="CP126446">
    <property type="protein sequence ID" value="WIF96314.1"/>
    <property type="molecule type" value="Genomic_DNA"/>
</dbReference>
<accession>A0ABY8UUZ8</accession>
<evidence type="ECO:0000256" key="1">
    <source>
        <dbReference type="ARBA" id="ARBA00006930"/>
    </source>
</evidence>
<evidence type="ECO:0000313" key="6">
    <source>
        <dbReference type="EMBL" id="WIF96314.1"/>
    </source>
</evidence>
<keyword evidence="4" id="KW-0175">Coiled coil</keyword>
<dbReference type="Pfam" id="PF13476">
    <property type="entry name" value="AAA_23"/>
    <property type="match status" value="1"/>
</dbReference>
<dbReference type="PANTHER" id="PTHR32114:SF2">
    <property type="entry name" value="ABC TRANSPORTER ABCH.3"/>
    <property type="match status" value="1"/>
</dbReference>
<comment type="subunit">
    <text evidence="2">Heterodimer of SbcC and SbcD.</text>
</comment>
<feature type="coiled-coil region" evidence="4">
    <location>
        <begin position="636"/>
        <end position="750"/>
    </location>
</feature>
<dbReference type="Proteomes" id="UP001236652">
    <property type="component" value="Chromosome"/>
</dbReference>
<evidence type="ECO:0000259" key="5">
    <source>
        <dbReference type="Pfam" id="PF13476"/>
    </source>
</evidence>
<reference evidence="6 7" key="1">
    <citation type="submission" date="2023-05" db="EMBL/GenBank/DDBJ databases">
        <title>Comparative genomics reveals the evidence of polycyclic aromatic hydrocarbons degradation in moderately halophilic genus Pontibacillus.</title>
        <authorList>
            <person name="Yang H."/>
            <person name="Qian Z."/>
        </authorList>
    </citation>
    <scope>NUCLEOTIDE SEQUENCE [LARGE SCALE GENOMIC DNA]</scope>
    <source>
        <strain evidence="7">HN14</strain>
    </source>
</reference>
<dbReference type="RefSeq" id="WP_231416560.1">
    <property type="nucleotide sequence ID" value="NZ_CP126446.1"/>
</dbReference>
<feature type="coiled-coil region" evidence="4">
    <location>
        <begin position="211"/>
        <end position="242"/>
    </location>
</feature>
<evidence type="ECO:0000256" key="2">
    <source>
        <dbReference type="ARBA" id="ARBA00011322"/>
    </source>
</evidence>
<proteinExistence type="inferred from homology"/>
<dbReference type="InterPro" id="IPR027417">
    <property type="entry name" value="P-loop_NTPase"/>
</dbReference>
<organism evidence="6 7">
    <name type="scientific">Pontibacillus chungwhensis</name>
    <dbReference type="NCBI Taxonomy" id="265426"/>
    <lineage>
        <taxon>Bacteria</taxon>
        <taxon>Bacillati</taxon>
        <taxon>Bacillota</taxon>
        <taxon>Bacilli</taxon>
        <taxon>Bacillales</taxon>
        <taxon>Bacillaceae</taxon>
        <taxon>Pontibacillus</taxon>
    </lineage>
</organism>
<gene>
    <name evidence="6" type="ORF">QNI29_11155</name>
</gene>
<protein>
    <recommendedName>
        <fullName evidence="3">Nuclease SbcCD subunit C</fullName>
    </recommendedName>
</protein>
<dbReference type="Pfam" id="PF13558">
    <property type="entry name" value="SbcC_Walker_B"/>
    <property type="match status" value="1"/>
</dbReference>
<dbReference type="SUPFAM" id="SSF52540">
    <property type="entry name" value="P-loop containing nucleoside triphosphate hydrolases"/>
    <property type="match status" value="2"/>
</dbReference>
<evidence type="ECO:0000256" key="4">
    <source>
        <dbReference type="SAM" id="Coils"/>
    </source>
</evidence>
<keyword evidence="7" id="KW-1185">Reference proteome</keyword>
<feature type="coiled-coil region" evidence="4">
    <location>
        <begin position="298"/>
        <end position="328"/>
    </location>
</feature>
<dbReference type="PANTHER" id="PTHR32114">
    <property type="entry name" value="ABC TRANSPORTER ABCH.3"/>
    <property type="match status" value="1"/>
</dbReference>
<feature type="domain" description="Rad50/SbcC-type AAA" evidence="5">
    <location>
        <begin position="31"/>
        <end position="237"/>
    </location>
</feature>
<evidence type="ECO:0000313" key="7">
    <source>
        <dbReference type="Proteomes" id="UP001236652"/>
    </source>
</evidence>